<evidence type="ECO:0000313" key="6">
    <source>
        <dbReference type="EMBL" id="GGO35956.1"/>
    </source>
</evidence>
<dbReference type="PANTHER" id="PTHR48097:SF5">
    <property type="entry name" value="LOW SPECIFICITY L-THREONINE ALDOLASE"/>
    <property type="match status" value="1"/>
</dbReference>
<sequence length="339" mass="35624">MIFNSDNAAPVPPAVLAALSKANHGGAPGYGADDLTQAVEALMREVLRAPDAVVRLVATGTAANALSLAAFCPPWGTVFCHEHAHIAEDECGAPEFYTHGARLSLIPGAHGRIDASALARAIEASGASVHNQQRGMLSLTNVTEAGTVYSAAQTAALVDLARAGGMPVHLDGARFANAVAATGTHPAELTWRAGVDVLSFGGTKNGLMGVEAVVLFDPERAWEFDLRRKRGGHLLSKGRYLAAQMLAMLEDNRWLDWAAHANGMAARLVHGLSARGIALAHPVEANILFPHWPQGTSARLRAAGATFHDMPAPEGFEGARLVTSWATTEAEVEALLHLL</sequence>
<dbReference type="InterPro" id="IPR015421">
    <property type="entry name" value="PyrdxlP-dep_Trfase_major"/>
</dbReference>
<dbReference type="Pfam" id="PF01212">
    <property type="entry name" value="Beta_elim_lyase"/>
    <property type="match status" value="1"/>
</dbReference>
<reference evidence="6 7" key="1">
    <citation type="journal article" date="2014" name="Int. J. Syst. Evol. Microbiol.">
        <title>Complete genome sequence of Corynebacterium casei LMG S-19264T (=DSM 44701T), isolated from a smear-ripened cheese.</title>
        <authorList>
            <consortium name="US DOE Joint Genome Institute (JGI-PGF)"/>
            <person name="Walter F."/>
            <person name="Albersmeier A."/>
            <person name="Kalinowski J."/>
            <person name="Ruckert C."/>
        </authorList>
    </citation>
    <scope>NUCLEOTIDE SEQUENCE [LARGE SCALE GENOMIC DNA]</scope>
    <source>
        <strain evidence="6 7">CGMCC 1.7029</strain>
    </source>
</reference>
<comment type="subunit">
    <text evidence="3">Homotetramer.</text>
</comment>
<protein>
    <submittedName>
        <fullName evidence="6">L-threonine aldolase</fullName>
    </submittedName>
</protein>
<evidence type="ECO:0000256" key="4">
    <source>
        <dbReference type="ARBA" id="ARBA00022898"/>
    </source>
</evidence>
<comment type="caution">
    <text evidence="6">The sequence shown here is derived from an EMBL/GenBank/DDBJ whole genome shotgun (WGS) entry which is preliminary data.</text>
</comment>
<dbReference type="OrthoDB" id="9774495at2"/>
<evidence type="ECO:0000313" key="7">
    <source>
        <dbReference type="Proteomes" id="UP000598196"/>
    </source>
</evidence>
<evidence type="ECO:0000256" key="2">
    <source>
        <dbReference type="ARBA" id="ARBA00006966"/>
    </source>
</evidence>
<feature type="domain" description="Aromatic amino acid beta-eliminating lyase/threonine aldolase" evidence="5">
    <location>
        <begin position="3"/>
        <end position="289"/>
    </location>
</feature>
<gene>
    <name evidence="6" type="ORF">GCM10010991_29090</name>
</gene>
<organism evidence="6 7">
    <name type="scientific">Gemmobacter aquaticus</name>
    <dbReference type="NCBI Taxonomy" id="490185"/>
    <lineage>
        <taxon>Bacteria</taxon>
        <taxon>Pseudomonadati</taxon>
        <taxon>Pseudomonadota</taxon>
        <taxon>Alphaproteobacteria</taxon>
        <taxon>Rhodobacterales</taxon>
        <taxon>Paracoccaceae</taxon>
        <taxon>Gemmobacter</taxon>
    </lineage>
</organism>
<dbReference type="SUPFAM" id="SSF53383">
    <property type="entry name" value="PLP-dependent transferases"/>
    <property type="match status" value="1"/>
</dbReference>
<dbReference type="Proteomes" id="UP000598196">
    <property type="component" value="Unassembled WGS sequence"/>
</dbReference>
<dbReference type="PANTHER" id="PTHR48097">
    <property type="entry name" value="L-THREONINE ALDOLASE-RELATED"/>
    <property type="match status" value="1"/>
</dbReference>
<comment type="cofactor">
    <cofactor evidence="1">
        <name>pyridoxal 5'-phosphate</name>
        <dbReference type="ChEBI" id="CHEBI:597326"/>
    </cofactor>
</comment>
<keyword evidence="4" id="KW-0663">Pyridoxal phosphate</keyword>
<dbReference type="InterPro" id="IPR015424">
    <property type="entry name" value="PyrdxlP-dep_Trfase"/>
</dbReference>
<dbReference type="AlphaFoldDB" id="A0A918DDD9"/>
<evidence type="ECO:0000256" key="1">
    <source>
        <dbReference type="ARBA" id="ARBA00001933"/>
    </source>
</evidence>
<dbReference type="GO" id="GO:0016829">
    <property type="term" value="F:lyase activity"/>
    <property type="evidence" value="ECO:0007669"/>
    <property type="project" value="InterPro"/>
</dbReference>
<accession>A0A918DDD9</accession>
<dbReference type="Gene3D" id="3.40.640.10">
    <property type="entry name" value="Type I PLP-dependent aspartate aminotransferase-like (Major domain)"/>
    <property type="match status" value="1"/>
</dbReference>
<comment type="similarity">
    <text evidence="2">Belongs to the threonine aldolase family.</text>
</comment>
<name>A0A918DDD9_9RHOB</name>
<dbReference type="GO" id="GO:0006520">
    <property type="term" value="P:amino acid metabolic process"/>
    <property type="evidence" value="ECO:0007669"/>
    <property type="project" value="InterPro"/>
</dbReference>
<dbReference type="EMBL" id="BMLP01000006">
    <property type="protein sequence ID" value="GGO35956.1"/>
    <property type="molecule type" value="Genomic_DNA"/>
</dbReference>
<evidence type="ECO:0000256" key="3">
    <source>
        <dbReference type="ARBA" id="ARBA00011881"/>
    </source>
</evidence>
<dbReference type="RefSeq" id="WP_146287233.1">
    <property type="nucleotide sequence ID" value="NZ_BMLP01000006.1"/>
</dbReference>
<dbReference type="Gene3D" id="3.90.1150.10">
    <property type="entry name" value="Aspartate Aminotransferase, domain 1"/>
    <property type="match status" value="1"/>
</dbReference>
<dbReference type="InterPro" id="IPR001597">
    <property type="entry name" value="ArAA_b-elim_lyase/Thr_aldolase"/>
</dbReference>
<evidence type="ECO:0000259" key="5">
    <source>
        <dbReference type="Pfam" id="PF01212"/>
    </source>
</evidence>
<keyword evidence="7" id="KW-1185">Reference proteome</keyword>
<dbReference type="InterPro" id="IPR015422">
    <property type="entry name" value="PyrdxlP-dep_Trfase_small"/>
</dbReference>
<proteinExistence type="inferred from homology"/>